<dbReference type="PANTHER" id="PTHR48073:SF2">
    <property type="entry name" value="O-SUCCINYLBENZOATE SYNTHASE"/>
    <property type="match status" value="1"/>
</dbReference>
<dbReference type="PROSITE" id="PS00909">
    <property type="entry name" value="MR_MLE_2"/>
    <property type="match status" value="1"/>
</dbReference>
<reference evidence="3" key="1">
    <citation type="submission" date="2020-10" db="EMBL/GenBank/DDBJ databases">
        <authorList>
            <person name="Gilroy R."/>
        </authorList>
    </citation>
    <scope>NUCLEOTIDE SEQUENCE</scope>
    <source>
        <strain evidence="3">17213</strain>
    </source>
</reference>
<dbReference type="Gene3D" id="3.30.390.10">
    <property type="entry name" value="Enolase-like, N-terminal domain"/>
    <property type="match status" value="1"/>
</dbReference>
<dbReference type="InterPro" id="IPR013342">
    <property type="entry name" value="Mandelate_racemase_C"/>
</dbReference>
<proteinExistence type="predicted"/>
<feature type="domain" description="Mandelate racemase/muconate lactonizing enzyme C-terminal" evidence="2">
    <location>
        <begin position="132"/>
        <end position="230"/>
    </location>
</feature>
<dbReference type="SFLD" id="SFLDF00009">
    <property type="entry name" value="o-succinylbenzoate_synthase"/>
    <property type="match status" value="1"/>
</dbReference>
<dbReference type="GO" id="GO:0046872">
    <property type="term" value="F:metal ion binding"/>
    <property type="evidence" value="ECO:0007669"/>
    <property type="project" value="UniProtKB-KW"/>
</dbReference>
<name>A0A9D9DAB7_9GAMM</name>
<dbReference type="GO" id="GO:0009063">
    <property type="term" value="P:amino acid catabolic process"/>
    <property type="evidence" value="ECO:0007669"/>
    <property type="project" value="InterPro"/>
</dbReference>
<dbReference type="SFLD" id="SFLDG00180">
    <property type="entry name" value="muconate_cycloisomerase"/>
    <property type="match status" value="1"/>
</dbReference>
<comment type="caution">
    <text evidence="3">The sequence shown here is derived from an EMBL/GenBank/DDBJ whole genome shotgun (WGS) entry which is preliminary data.</text>
</comment>
<dbReference type="Pfam" id="PF13378">
    <property type="entry name" value="MR_MLE_C"/>
    <property type="match status" value="1"/>
</dbReference>
<dbReference type="SMART" id="SM00922">
    <property type="entry name" value="MR_MLE"/>
    <property type="match status" value="1"/>
</dbReference>
<dbReference type="GO" id="GO:0003824">
    <property type="term" value="F:catalytic activity"/>
    <property type="evidence" value="ECO:0007669"/>
    <property type="project" value="UniProtKB-ARBA"/>
</dbReference>
<dbReference type="SUPFAM" id="SSF54826">
    <property type="entry name" value="Enolase N-terminal domain-like"/>
    <property type="match status" value="1"/>
</dbReference>
<dbReference type="EMBL" id="JADINH010000009">
    <property type="protein sequence ID" value="MBO8414900.1"/>
    <property type="molecule type" value="Genomic_DNA"/>
</dbReference>
<keyword evidence="1" id="KW-0479">Metal-binding</keyword>
<gene>
    <name evidence="3" type="ORF">IAB19_00765</name>
</gene>
<accession>A0A9D9DAB7</accession>
<dbReference type="SUPFAM" id="SSF51604">
    <property type="entry name" value="Enolase C-terminal domain-like"/>
    <property type="match status" value="1"/>
</dbReference>
<dbReference type="PANTHER" id="PTHR48073">
    <property type="entry name" value="O-SUCCINYLBENZOATE SYNTHASE-RELATED"/>
    <property type="match status" value="1"/>
</dbReference>
<dbReference type="AlphaFoldDB" id="A0A9D9DAB7"/>
<dbReference type="InterPro" id="IPR029065">
    <property type="entry name" value="Enolase_C-like"/>
</dbReference>
<sequence>MKRQFKFFPKTLYFKFKAGTSRGVYTSRDTYFIAMFEDGELKGVGECAPLRGLSAEYKNKANFEQHLAQFVARANKDESFSLSELTGWSSILCAFETALMHGGRQSLKLFDNDFTQGKADLKINGLIWMGSYAEMQKRIEEKLASGFKCLKLKIGAIDFDKELELLRLIRQDYPASVLTLRVDANGAFGVDEAMDKLEALSRFELHSIEQPIKAGQWDALARLCASSPVPVALDEELIGLNSTEDKLRLLESVRPQYLVIKPSLHGGLRSTLEWTNLAREHNIGLWITSALESNLGLNMLAQLTSSLKLEGYQGLGTGQLYTNNLPFPALELTGENLHFNAGRLPAAEDLWHYLQH</sequence>
<dbReference type="CDD" id="cd03320">
    <property type="entry name" value="OSBS"/>
    <property type="match status" value="1"/>
</dbReference>
<protein>
    <submittedName>
        <fullName evidence="3">O-succinylbenzoate synthase</fullName>
    </submittedName>
</protein>
<evidence type="ECO:0000256" key="1">
    <source>
        <dbReference type="ARBA" id="ARBA00022723"/>
    </source>
</evidence>
<organism evidence="3 4">
    <name type="scientific">Candidatus Avisuccinivibrio stercorigallinarum</name>
    <dbReference type="NCBI Taxonomy" id="2840704"/>
    <lineage>
        <taxon>Bacteria</taxon>
        <taxon>Pseudomonadati</taxon>
        <taxon>Pseudomonadota</taxon>
        <taxon>Gammaproteobacteria</taxon>
        <taxon>Aeromonadales</taxon>
        <taxon>Succinivibrionaceae</taxon>
        <taxon>Succinivibrionaceae incertae sedis</taxon>
        <taxon>Candidatus Avisuccinivibrio</taxon>
    </lineage>
</organism>
<evidence type="ECO:0000313" key="3">
    <source>
        <dbReference type="EMBL" id="MBO8414900.1"/>
    </source>
</evidence>
<dbReference type="InterPro" id="IPR029017">
    <property type="entry name" value="Enolase-like_N"/>
</dbReference>
<evidence type="ECO:0000313" key="4">
    <source>
        <dbReference type="Proteomes" id="UP000823631"/>
    </source>
</evidence>
<dbReference type="InterPro" id="IPR018110">
    <property type="entry name" value="Mandel_Rmase/mucon_lact_enz_CS"/>
</dbReference>
<reference evidence="3" key="2">
    <citation type="journal article" date="2021" name="PeerJ">
        <title>Extensive microbial diversity within the chicken gut microbiome revealed by metagenomics and culture.</title>
        <authorList>
            <person name="Gilroy R."/>
            <person name="Ravi A."/>
            <person name="Getino M."/>
            <person name="Pursley I."/>
            <person name="Horton D.L."/>
            <person name="Alikhan N.F."/>
            <person name="Baker D."/>
            <person name="Gharbi K."/>
            <person name="Hall N."/>
            <person name="Watson M."/>
            <person name="Adriaenssens E.M."/>
            <person name="Foster-Nyarko E."/>
            <person name="Jarju S."/>
            <person name="Secka A."/>
            <person name="Antonio M."/>
            <person name="Oren A."/>
            <person name="Chaudhuri R.R."/>
            <person name="La Ragione R."/>
            <person name="Hildebrand F."/>
            <person name="Pallen M.J."/>
        </authorList>
    </citation>
    <scope>NUCLEOTIDE SEQUENCE</scope>
    <source>
        <strain evidence="3">17213</strain>
    </source>
</reference>
<dbReference type="Gene3D" id="3.20.20.120">
    <property type="entry name" value="Enolase-like C-terminal domain"/>
    <property type="match status" value="1"/>
</dbReference>
<evidence type="ECO:0000259" key="2">
    <source>
        <dbReference type="SMART" id="SM00922"/>
    </source>
</evidence>
<dbReference type="SFLD" id="SFLDS00001">
    <property type="entry name" value="Enolase"/>
    <property type="match status" value="1"/>
</dbReference>
<dbReference type="InterPro" id="IPR036849">
    <property type="entry name" value="Enolase-like_C_sf"/>
</dbReference>
<dbReference type="Proteomes" id="UP000823631">
    <property type="component" value="Unassembled WGS sequence"/>
</dbReference>